<evidence type="ECO:0000256" key="1">
    <source>
        <dbReference type="ARBA" id="ARBA00022801"/>
    </source>
</evidence>
<sequence>MLRALLVLCFLYTAMMQAQQSHPLYPGKVPNSRAVPNPESVEHRASGGRAISNVAIPELTAYRPEHPNGQAVIICPGGGYARLAYDKEGVWIAKQLVKDSITAFVLKYRIPQDATNVNKSLAPLMDAQQAIRTVRKQATDHGVDPNRIGIMGFSAGGHLAATAATQFARPADPNETDTTSVRPDFVALIYPVISFDSTITHAGSRRNLIGDAPPASRVTRFSAEEQVTPLTPPAFLVHAADDRAVPVQNSLRFYESCLRHGVAAEMHLYAAGGHGFGLRNPTTPDRWLERFTNWLRTL</sequence>
<keyword evidence="1 4" id="KW-0378">Hydrolase</keyword>
<dbReference type="RefSeq" id="WP_099104843.1">
    <property type="nucleotide sequence ID" value="NZ_JAATJF010000001.1"/>
</dbReference>
<comment type="caution">
    <text evidence="4">The sequence shown here is derived from an EMBL/GenBank/DDBJ whole genome shotgun (WGS) entry which is preliminary data.</text>
</comment>
<evidence type="ECO:0000256" key="2">
    <source>
        <dbReference type="SAM" id="SignalP"/>
    </source>
</evidence>
<dbReference type="Proteomes" id="UP000226437">
    <property type="component" value="Unassembled WGS sequence"/>
</dbReference>
<keyword evidence="5" id="KW-1185">Reference proteome</keyword>
<evidence type="ECO:0000259" key="3">
    <source>
        <dbReference type="Pfam" id="PF20434"/>
    </source>
</evidence>
<dbReference type="SUPFAM" id="SSF53474">
    <property type="entry name" value="alpha/beta-Hydrolases"/>
    <property type="match status" value="1"/>
</dbReference>
<reference evidence="4 5" key="1">
    <citation type="submission" date="2017-10" db="EMBL/GenBank/DDBJ databases">
        <title>The draft genome sequence of Lewinella marina KCTC 32374.</title>
        <authorList>
            <person name="Wang K."/>
        </authorList>
    </citation>
    <scope>NUCLEOTIDE SEQUENCE [LARGE SCALE GENOMIC DNA]</scope>
    <source>
        <strain evidence="4 5">MKG-38</strain>
    </source>
</reference>
<dbReference type="InterPro" id="IPR049492">
    <property type="entry name" value="BD-FAE-like_dom"/>
</dbReference>
<dbReference type="EMBL" id="PDLO01000001">
    <property type="protein sequence ID" value="PHK99864.1"/>
    <property type="molecule type" value="Genomic_DNA"/>
</dbReference>
<dbReference type="Gene3D" id="3.40.50.1820">
    <property type="entry name" value="alpha/beta hydrolase"/>
    <property type="match status" value="1"/>
</dbReference>
<dbReference type="PANTHER" id="PTHR48081:SF6">
    <property type="entry name" value="PEPTIDASE S9 PROLYL OLIGOPEPTIDASE CATALYTIC DOMAIN-CONTAINING PROTEIN"/>
    <property type="match status" value="1"/>
</dbReference>
<dbReference type="InterPro" id="IPR050300">
    <property type="entry name" value="GDXG_lipolytic_enzyme"/>
</dbReference>
<feature type="chain" id="PRO_5013820579" evidence="2">
    <location>
        <begin position="21"/>
        <end position="298"/>
    </location>
</feature>
<dbReference type="InterPro" id="IPR029058">
    <property type="entry name" value="AB_hydrolase_fold"/>
</dbReference>
<gene>
    <name evidence="4" type="ORF">CGL56_02125</name>
</gene>
<evidence type="ECO:0000313" key="5">
    <source>
        <dbReference type="Proteomes" id="UP000226437"/>
    </source>
</evidence>
<dbReference type="GO" id="GO:0016787">
    <property type="term" value="F:hydrolase activity"/>
    <property type="evidence" value="ECO:0007669"/>
    <property type="project" value="UniProtKB-KW"/>
</dbReference>
<dbReference type="OrthoDB" id="9794725at2"/>
<organism evidence="4 5">
    <name type="scientific">Neolewinella marina</name>
    <dbReference type="NCBI Taxonomy" id="438751"/>
    <lineage>
        <taxon>Bacteria</taxon>
        <taxon>Pseudomonadati</taxon>
        <taxon>Bacteroidota</taxon>
        <taxon>Saprospiria</taxon>
        <taxon>Saprospirales</taxon>
        <taxon>Lewinellaceae</taxon>
        <taxon>Neolewinella</taxon>
    </lineage>
</organism>
<dbReference type="AlphaFoldDB" id="A0A2G0CIQ7"/>
<name>A0A2G0CIQ7_9BACT</name>
<evidence type="ECO:0000313" key="4">
    <source>
        <dbReference type="EMBL" id="PHK99864.1"/>
    </source>
</evidence>
<keyword evidence="2" id="KW-0732">Signal</keyword>
<dbReference type="PANTHER" id="PTHR48081">
    <property type="entry name" value="AB HYDROLASE SUPERFAMILY PROTEIN C4A8.06C"/>
    <property type="match status" value="1"/>
</dbReference>
<proteinExistence type="predicted"/>
<accession>A0A2G0CIQ7</accession>
<feature type="signal peptide" evidence="2">
    <location>
        <begin position="1"/>
        <end position="20"/>
    </location>
</feature>
<dbReference type="Pfam" id="PF20434">
    <property type="entry name" value="BD-FAE"/>
    <property type="match status" value="1"/>
</dbReference>
<feature type="domain" description="BD-FAE-like" evidence="3">
    <location>
        <begin position="69"/>
        <end position="255"/>
    </location>
</feature>
<protein>
    <submittedName>
        <fullName evidence="4">Alpha/beta hydrolase</fullName>
    </submittedName>
</protein>